<dbReference type="Proteomes" id="UP001158576">
    <property type="component" value="Chromosome 2"/>
</dbReference>
<evidence type="ECO:0000313" key="2">
    <source>
        <dbReference type="EMBL" id="CAG5110131.1"/>
    </source>
</evidence>
<feature type="compositionally biased region" description="Polar residues" evidence="1">
    <location>
        <begin position="26"/>
        <end position="47"/>
    </location>
</feature>
<evidence type="ECO:0000256" key="1">
    <source>
        <dbReference type="SAM" id="MobiDB-lite"/>
    </source>
</evidence>
<reference evidence="2 3" key="1">
    <citation type="submission" date="2021-04" db="EMBL/GenBank/DDBJ databases">
        <authorList>
            <person name="Bliznina A."/>
        </authorList>
    </citation>
    <scope>NUCLEOTIDE SEQUENCE [LARGE SCALE GENOMIC DNA]</scope>
</reference>
<accession>A0ABN7T487</accession>
<keyword evidence="3" id="KW-1185">Reference proteome</keyword>
<name>A0ABN7T487_OIKDI</name>
<dbReference type="EMBL" id="OU015567">
    <property type="protein sequence ID" value="CAG5110131.1"/>
    <property type="molecule type" value="Genomic_DNA"/>
</dbReference>
<gene>
    <name evidence="2" type="ORF">OKIOD_LOCUS13328</name>
</gene>
<organism evidence="2 3">
    <name type="scientific">Oikopleura dioica</name>
    <name type="common">Tunicate</name>
    <dbReference type="NCBI Taxonomy" id="34765"/>
    <lineage>
        <taxon>Eukaryota</taxon>
        <taxon>Metazoa</taxon>
        <taxon>Chordata</taxon>
        <taxon>Tunicata</taxon>
        <taxon>Appendicularia</taxon>
        <taxon>Copelata</taxon>
        <taxon>Oikopleuridae</taxon>
        <taxon>Oikopleura</taxon>
    </lineage>
</organism>
<proteinExistence type="predicted"/>
<evidence type="ECO:0000313" key="3">
    <source>
        <dbReference type="Proteomes" id="UP001158576"/>
    </source>
</evidence>
<feature type="region of interest" description="Disordered" evidence="1">
    <location>
        <begin position="26"/>
        <end position="71"/>
    </location>
</feature>
<protein>
    <submittedName>
        <fullName evidence="2">Oidioi.mRNA.OKI2018_I69.chr2.g4563.t1.cds</fullName>
    </submittedName>
</protein>
<sequence>MQEDFMTQENLQDLVNGQLNGTISTKKLSSVAPETSFQNGEVRNHQNGGHHLTGEEPALPEYEPPPDLDPAELREENFKRELPSDLWVGLPD</sequence>